<feature type="domain" description="PH" evidence="17">
    <location>
        <begin position="1777"/>
        <end position="1885"/>
    </location>
</feature>
<proteinExistence type="inferred from homology"/>
<evidence type="ECO:0000256" key="7">
    <source>
        <dbReference type="ARBA" id="ARBA00022670"/>
    </source>
</evidence>
<dbReference type="PROSITE" id="PS00741">
    <property type="entry name" value="DH_1"/>
    <property type="match status" value="1"/>
</dbReference>
<dbReference type="GO" id="GO:0008270">
    <property type="term" value="F:zinc ion binding"/>
    <property type="evidence" value="ECO:0007669"/>
    <property type="project" value="InterPro"/>
</dbReference>
<evidence type="ECO:0000259" key="20">
    <source>
        <dbReference type="PROSITE" id="PS50031"/>
    </source>
</evidence>
<keyword evidence="23" id="KW-1185">Reference proteome</keyword>
<keyword evidence="11" id="KW-0770">Synapse</keyword>
<evidence type="ECO:0000259" key="19">
    <source>
        <dbReference type="PROSITE" id="PS50010"/>
    </source>
</evidence>
<evidence type="ECO:0000256" key="12">
    <source>
        <dbReference type="ARBA" id="ARBA00023273"/>
    </source>
</evidence>
<dbReference type="InterPro" id="IPR001818">
    <property type="entry name" value="Pept_M10_metallopeptidase"/>
</dbReference>
<evidence type="ECO:0000256" key="9">
    <source>
        <dbReference type="ARBA" id="ARBA00022801"/>
    </source>
</evidence>
<dbReference type="InterPro" id="IPR006026">
    <property type="entry name" value="Peptidase_Metallo"/>
</dbReference>
<dbReference type="CDD" id="cd08375">
    <property type="entry name" value="C2_Intersectin"/>
    <property type="match status" value="1"/>
</dbReference>
<evidence type="ECO:0000256" key="13">
    <source>
        <dbReference type="ARBA" id="ARBA00034103"/>
    </source>
</evidence>
<dbReference type="InterPro" id="IPR002048">
    <property type="entry name" value="EF_hand_dom"/>
</dbReference>
<dbReference type="InterPro" id="IPR035738">
    <property type="entry name" value="Intersectin-2_SH3_2"/>
</dbReference>
<dbReference type="GO" id="GO:0005509">
    <property type="term" value="F:calcium ion binding"/>
    <property type="evidence" value="ECO:0007669"/>
    <property type="project" value="InterPro"/>
</dbReference>
<dbReference type="PROSITE" id="PS50031">
    <property type="entry name" value="EH"/>
    <property type="match status" value="2"/>
</dbReference>
<dbReference type="Pfam" id="PF00621">
    <property type="entry name" value="RhoGEF"/>
    <property type="match status" value="1"/>
</dbReference>
<evidence type="ECO:0000256" key="5">
    <source>
        <dbReference type="ARBA" id="ARBA00022490"/>
    </source>
</evidence>
<dbReference type="Pfam" id="PF16652">
    <property type="entry name" value="PH_13"/>
    <property type="match status" value="1"/>
</dbReference>
<dbReference type="InterPro" id="IPR001849">
    <property type="entry name" value="PH_domain"/>
</dbReference>
<gene>
    <name evidence="22" type="ORF">JOB18_000219</name>
</gene>
<dbReference type="CDD" id="cd11838">
    <property type="entry name" value="SH3_Intersectin_3"/>
    <property type="match status" value="1"/>
</dbReference>
<dbReference type="GO" id="GO:0045202">
    <property type="term" value="C:synapse"/>
    <property type="evidence" value="ECO:0007669"/>
    <property type="project" value="UniProtKB-SubCell"/>
</dbReference>
<evidence type="ECO:0000313" key="22">
    <source>
        <dbReference type="EMBL" id="KAG7481602.1"/>
    </source>
</evidence>
<dbReference type="PROSITE" id="PS50010">
    <property type="entry name" value="DH_2"/>
    <property type="match status" value="1"/>
</dbReference>
<dbReference type="GO" id="GO:0006508">
    <property type="term" value="P:proteolysis"/>
    <property type="evidence" value="ECO:0007669"/>
    <property type="project" value="UniProtKB-KW"/>
</dbReference>
<keyword evidence="7" id="KW-0645">Protease</keyword>
<dbReference type="CDD" id="cd04278">
    <property type="entry name" value="ZnMc_MMP"/>
    <property type="match status" value="1"/>
</dbReference>
<evidence type="ECO:0000256" key="6">
    <source>
        <dbReference type="ARBA" id="ARBA00022583"/>
    </source>
</evidence>
<evidence type="ECO:0000256" key="11">
    <source>
        <dbReference type="ARBA" id="ARBA00023018"/>
    </source>
</evidence>
<dbReference type="InterPro" id="IPR001331">
    <property type="entry name" value="GDS_CDC24_CS"/>
</dbReference>
<dbReference type="GO" id="GO:0006897">
    <property type="term" value="P:endocytosis"/>
    <property type="evidence" value="ECO:0007669"/>
    <property type="project" value="UniProtKB-KW"/>
</dbReference>
<evidence type="ECO:0000256" key="2">
    <source>
        <dbReference type="ARBA" id="ARBA00004496"/>
    </source>
</evidence>
<evidence type="ECO:0000256" key="10">
    <source>
        <dbReference type="ARBA" id="ARBA00022833"/>
    </source>
</evidence>
<dbReference type="SMART" id="SM00054">
    <property type="entry name" value="EFh"/>
    <property type="match status" value="2"/>
</dbReference>
<keyword evidence="9" id="KW-0378">Hydrolase</keyword>
<feature type="domain" description="EF-hand" evidence="21">
    <location>
        <begin position="206"/>
        <end position="241"/>
    </location>
</feature>
<dbReference type="PROSITE" id="PS50002">
    <property type="entry name" value="SH3"/>
    <property type="match status" value="5"/>
</dbReference>
<feature type="domain" description="SH3" evidence="16">
    <location>
        <begin position="1328"/>
        <end position="1386"/>
    </location>
</feature>
<reference evidence="22 23" key="1">
    <citation type="journal article" date="2021" name="Sci. Rep.">
        <title>Chromosome anchoring in Senegalese sole (Solea senegalensis) reveals sex-associated markers and genome rearrangements in flatfish.</title>
        <authorList>
            <person name="Guerrero-Cozar I."/>
            <person name="Gomez-Garrido J."/>
            <person name="Berbel C."/>
            <person name="Martinez-Blanch J.F."/>
            <person name="Alioto T."/>
            <person name="Claros M.G."/>
            <person name="Gagnaire P.A."/>
            <person name="Manchado M."/>
        </authorList>
    </citation>
    <scope>NUCLEOTIDE SEQUENCE [LARGE SCALE GENOMIC DNA]</scope>
    <source>
        <strain evidence="22">Sse05_10M</strain>
    </source>
</reference>
<dbReference type="Pfam" id="PF00413">
    <property type="entry name" value="Peptidase_M10"/>
    <property type="match status" value="1"/>
</dbReference>
<evidence type="ECO:0000259" key="21">
    <source>
        <dbReference type="PROSITE" id="PS50222"/>
    </source>
</evidence>
<name>A0AAV6Q074_SOLSE</name>
<dbReference type="FunFam" id="2.30.29.30:FF:000069">
    <property type="entry name" value="Intersectin 1"/>
    <property type="match status" value="1"/>
</dbReference>
<comment type="caution">
    <text evidence="22">The sequence shown here is derived from an EMBL/GenBank/DDBJ whole genome shotgun (WGS) entry which is preliminary data.</text>
</comment>
<dbReference type="CDD" id="cd00160">
    <property type="entry name" value="RhoGEF"/>
    <property type="match status" value="1"/>
</dbReference>
<feature type="compositionally biased region" description="Basic and acidic residues" evidence="15">
    <location>
        <begin position="878"/>
        <end position="1082"/>
    </location>
</feature>
<dbReference type="SMART" id="SM00325">
    <property type="entry name" value="RhoGEF"/>
    <property type="match status" value="1"/>
</dbReference>
<keyword evidence="6" id="KW-0254">Endocytosis</keyword>
<dbReference type="SMART" id="SM00027">
    <property type="entry name" value="EH"/>
    <property type="match status" value="2"/>
</dbReference>
<evidence type="ECO:0000256" key="15">
    <source>
        <dbReference type="SAM" id="MobiDB-lite"/>
    </source>
</evidence>
<keyword evidence="5" id="KW-0963">Cytoplasm</keyword>
<organism evidence="22 23">
    <name type="scientific">Solea senegalensis</name>
    <name type="common">Senegalese sole</name>
    <dbReference type="NCBI Taxonomy" id="28829"/>
    <lineage>
        <taxon>Eukaryota</taxon>
        <taxon>Metazoa</taxon>
        <taxon>Chordata</taxon>
        <taxon>Craniata</taxon>
        <taxon>Vertebrata</taxon>
        <taxon>Euteleostomi</taxon>
        <taxon>Actinopterygii</taxon>
        <taxon>Neopterygii</taxon>
        <taxon>Teleostei</taxon>
        <taxon>Neoteleostei</taxon>
        <taxon>Acanthomorphata</taxon>
        <taxon>Carangaria</taxon>
        <taxon>Pleuronectiformes</taxon>
        <taxon>Pleuronectoidei</taxon>
        <taxon>Soleidae</taxon>
        <taxon>Solea</taxon>
    </lineage>
</organism>
<dbReference type="PROSITE" id="PS50004">
    <property type="entry name" value="C2"/>
    <property type="match status" value="1"/>
</dbReference>
<evidence type="ECO:0000256" key="3">
    <source>
        <dbReference type="ARBA" id="ARBA00010370"/>
    </source>
</evidence>
<dbReference type="PROSITE" id="PS50222">
    <property type="entry name" value="EF_HAND_2"/>
    <property type="match status" value="2"/>
</dbReference>
<evidence type="ECO:0000259" key="18">
    <source>
        <dbReference type="PROSITE" id="PS50004"/>
    </source>
</evidence>
<dbReference type="Pfam" id="PF00018">
    <property type="entry name" value="SH3_1"/>
    <property type="match status" value="1"/>
</dbReference>
<feature type="domain" description="EF-hand" evidence="21">
    <location>
        <begin position="430"/>
        <end position="465"/>
    </location>
</feature>
<feature type="domain" description="SH3" evidence="16">
    <location>
        <begin position="1395"/>
        <end position="1459"/>
    </location>
</feature>
<dbReference type="SMART" id="SM00326">
    <property type="entry name" value="SH3"/>
    <property type="match status" value="5"/>
</dbReference>
<feature type="region of interest" description="Disordered" evidence="15">
    <location>
        <begin position="806"/>
        <end position="1122"/>
    </location>
</feature>
<protein>
    <submittedName>
        <fullName evidence="22">Intersectin-2-like isoform X1</fullName>
    </submittedName>
</protein>
<dbReference type="InterPro" id="IPR001452">
    <property type="entry name" value="SH3_domain"/>
</dbReference>
<comment type="subcellular location">
    <subcellularLocation>
        <location evidence="1">Cell projection</location>
    </subcellularLocation>
    <subcellularLocation>
        <location evidence="2">Cytoplasm</location>
    </subcellularLocation>
    <subcellularLocation>
        <location evidence="13">Synapse</location>
    </subcellularLocation>
</comment>
<dbReference type="Pfam" id="PF12763">
    <property type="entry name" value="EH"/>
    <property type="match status" value="2"/>
</dbReference>
<dbReference type="InterPro" id="IPR018247">
    <property type="entry name" value="EF_Hand_1_Ca_BS"/>
</dbReference>
<dbReference type="SMART" id="SM00239">
    <property type="entry name" value="C2"/>
    <property type="match status" value="1"/>
</dbReference>
<evidence type="ECO:0000313" key="23">
    <source>
        <dbReference type="Proteomes" id="UP000693946"/>
    </source>
</evidence>
<evidence type="ECO:0000256" key="4">
    <source>
        <dbReference type="ARBA" id="ARBA00022443"/>
    </source>
</evidence>
<dbReference type="FunFam" id="1.10.238.10:FF:000055">
    <property type="entry name" value="Intersectin-1 isoform 1"/>
    <property type="match status" value="1"/>
</dbReference>
<dbReference type="EMBL" id="JAGKHQ010000019">
    <property type="protein sequence ID" value="KAG7481602.1"/>
    <property type="molecule type" value="Genomic_DNA"/>
</dbReference>
<evidence type="ECO:0000259" key="16">
    <source>
        <dbReference type="PROSITE" id="PS50002"/>
    </source>
</evidence>
<dbReference type="FunFam" id="1.20.900.10:FF:000011">
    <property type="entry name" value="Intersectin 1"/>
    <property type="match status" value="1"/>
</dbReference>
<evidence type="ECO:0000259" key="17">
    <source>
        <dbReference type="PROSITE" id="PS50003"/>
    </source>
</evidence>
<feature type="domain" description="DH" evidence="19">
    <location>
        <begin position="1552"/>
        <end position="1738"/>
    </location>
</feature>
<dbReference type="FunFam" id="2.30.30.40:FF:000041">
    <property type="entry name" value="Intersectin 1"/>
    <property type="match status" value="1"/>
</dbReference>
<dbReference type="CDD" id="cd11996">
    <property type="entry name" value="SH3_Intersectin2_5"/>
    <property type="match status" value="1"/>
</dbReference>
<dbReference type="InterPro" id="IPR035740">
    <property type="entry name" value="Intersectin-2_SH3_4"/>
</dbReference>
<dbReference type="GO" id="GO:0004222">
    <property type="term" value="F:metalloendopeptidase activity"/>
    <property type="evidence" value="ECO:0007669"/>
    <property type="project" value="InterPro"/>
</dbReference>
<feature type="compositionally biased region" description="Low complexity" evidence="15">
    <location>
        <begin position="1184"/>
        <end position="1201"/>
    </location>
</feature>
<dbReference type="InterPro" id="IPR051480">
    <property type="entry name" value="Endocytic_GEF_Adapter"/>
</dbReference>
<feature type="domain" description="SH3" evidence="16">
    <location>
        <begin position="1469"/>
        <end position="1528"/>
    </location>
</feature>
<dbReference type="FunFam" id="2.60.40.150:FF:000029">
    <property type="entry name" value="Intersectin 1"/>
    <property type="match status" value="1"/>
</dbReference>
<dbReference type="Pfam" id="PF14604">
    <property type="entry name" value="SH3_9"/>
    <property type="match status" value="1"/>
</dbReference>
<dbReference type="Pfam" id="PF00168">
    <property type="entry name" value="C2"/>
    <property type="match status" value="1"/>
</dbReference>
<evidence type="ECO:0000256" key="8">
    <source>
        <dbReference type="ARBA" id="ARBA00022723"/>
    </source>
</evidence>
<dbReference type="InterPro" id="IPR000008">
    <property type="entry name" value="C2_dom"/>
</dbReference>
<dbReference type="CDD" id="cd11990">
    <property type="entry name" value="SH3_Intersectin2_2"/>
    <property type="match status" value="1"/>
</dbReference>
<dbReference type="SMART" id="SM00235">
    <property type="entry name" value="ZnMc"/>
    <property type="match status" value="1"/>
</dbReference>
<dbReference type="PROSITE" id="PS50003">
    <property type="entry name" value="PH_DOMAIN"/>
    <property type="match status" value="1"/>
</dbReference>
<dbReference type="GO" id="GO:0005085">
    <property type="term" value="F:guanyl-nucleotide exchange factor activity"/>
    <property type="evidence" value="ECO:0007669"/>
    <property type="project" value="InterPro"/>
</dbReference>
<dbReference type="Pfam" id="PF07653">
    <property type="entry name" value="SH3_2"/>
    <property type="match status" value="3"/>
</dbReference>
<dbReference type="GO" id="GO:0005737">
    <property type="term" value="C:cytoplasm"/>
    <property type="evidence" value="ECO:0007669"/>
    <property type="project" value="UniProtKB-SubCell"/>
</dbReference>
<dbReference type="InterPro" id="IPR035741">
    <property type="entry name" value="Intersectin-2_SH3_5"/>
</dbReference>
<feature type="region of interest" description="Disordered" evidence="15">
    <location>
        <begin position="1184"/>
        <end position="1211"/>
    </location>
</feature>
<evidence type="ECO:0000256" key="14">
    <source>
        <dbReference type="PROSITE-ProRule" id="PRU00192"/>
    </source>
</evidence>
<evidence type="ECO:0000256" key="1">
    <source>
        <dbReference type="ARBA" id="ARBA00004316"/>
    </source>
</evidence>
<dbReference type="Proteomes" id="UP000693946">
    <property type="component" value="Linkage Group LG7"/>
</dbReference>
<feature type="compositionally biased region" description="Basic and acidic residues" evidence="15">
    <location>
        <begin position="806"/>
        <end position="870"/>
    </location>
</feature>
<feature type="domain" description="EH" evidence="20">
    <location>
        <begin position="397"/>
        <end position="486"/>
    </location>
</feature>
<feature type="domain" description="SH3" evidence="16">
    <location>
        <begin position="1251"/>
        <end position="1309"/>
    </location>
</feature>
<keyword evidence="8" id="KW-0479">Metal-binding</keyword>
<keyword evidence="10" id="KW-0862">Zinc</keyword>
<dbReference type="CDD" id="cd11994">
    <property type="entry name" value="SH3_Intersectin2_4"/>
    <property type="match status" value="1"/>
</dbReference>
<feature type="domain" description="C2" evidence="18">
    <location>
        <begin position="1892"/>
        <end position="2013"/>
    </location>
</feature>
<keyword evidence="4 14" id="KW-0728">SH3 domain</keyword>
<dbReference type="SMART" id="SM00233">
    <property type="entry name" value="PH"/>
    <property type="match status" value="1"/>
</dbReference>
<dbReference type="GO" id="GO:0042995">
    <property type="term" value="C:cell projection"/>
    <property type="evidence" value="ECO:0007669"/>
    <property type="project" value="UniProtKB-SubCell"/>
</dbReference>
<sequence length="2035" mass="234616">MCRVRTFPKDSALLGRDTVRALMYYALKVWSDIAPLNFHEVAGSDADIQIDFTKADHDDGYPFDGPGGTVAHAFFPGERFTAGDTHFDDDEAWTFRSPDSHGMDLFAVAVHEFGHAIGLVHTSAIESIMRPYYQGPVGDPLKYDLPYEDKVRCSGVPIWHEESGQSIWAVTPEERNKHDQKFDTLSPLMGYVSGEQAKKFFLQSGLPPSVLAEIWTLADMNKDGKMDRLEFSIAMKLIKLKLQGTPLPSALPIILKQPPVPVPSLINPTSTMTSSPYGIGSVPSMSMMSGTNFSMLTPISMATPGLSPMTGPTPLVPVASGLSPLLVPTTRPLMPTMGNPSLPNGTIGFLQPIPAGMSLSPASSLLDLGSSSSASSSPSMMSPMVGVPSDWAVPHASRLKYRQLFNGLDKQMTGYLTGQQVRGAMAATMLTQTQLASIWTLADVDKDGKLKAEEFILAMHLVDLAKSGLPLPLTLPSELVPPSLRGAVNGSSSSLYASLTDDFDVEPPQKTRTNLSFEDKFKANLERGNAELEKRRLALKEAEKRELERRAQKEREEREQREREAREVEERRRKEEERRLERQRELERQKEEERQREIERKEAAQRELERQRKEEWERRRRGELQIKKEQERDDIVQLKAKKRSLEMELEAVGNKHRQISDRLRDIHNKKKHQKTELDLVNQRKETRQQDINNLHKQYEESQRKFSQLTPEKNRLSEKLKNMSLNNLPVSTMSTLTMTLSEKRGTCMKLQEKLGALEKETAAKLAEMDQYNKNMQDLREGHTKQLAALEKLRSIKEEKRRELIRRKEQEEEKKQQEEMRRKEEEEAQRRIMMEKERQWQEKLRRDEEEHQRRLQEEREAKKREEEEKERQALIQAAKEQAERELRAKEEAERKKREEEERLRLVEKRRQEDERRRLEEERRQLEEERRKLEEERRKEEKRKKDEEEQRKREDERRRLEEERRQLEEERRKLEEERRKEEKRKKEQEEHCMREEERKRLEEGRREEQRMREKEEEERRRQRAAEAAIRDTEERRKQEEDERRKRDQERRKHEEERMEEERKKKKEEEDRRKAEEERKRKEEASRQQQQPSGGGKVDIQEKLTALLRGLEERKGGQPRVKHHRKSAALTSFKALYPFTARNNEELTFNADDMIEVDETAEREEGWLYGSKQGKMGWFPESYVEKVAPSSNNAPAPVPAATAAAAPPPTPAKVPLQSQLSNALEAAKVAGTKSAFTPTHSPNLAPLETHGQQVVGNLLAQALCSWTAKTDNHLNFNKDDVIQVLEQQENWWLGELNGERGWFPKTYVTLLGDEESSDMKSSPPNAESSDSQQIEEFVALYTYESPEPGDLTFGEGDVILVSKRDGEWWSGSIGDRTGLFPNNYVKPKEADTASMSGKKKQEVCQVVRAYSSTGNEQLNLENGQLILILGKNASGWWLGELQARGKKRQKGWFPAAHVKMLGPNSGKSTPAPQPVCQVIAIYDYAAANEDEMSFSKGQLINVFDKNDPDWWKGEINGVTGLFPTNYIKMTTADCDPSQQWCADLNSLDSMSPLEKKRQGYIHELIETEERYVEDLSVVLEVFYRPMSESGRLSNAEMVMIFVNWKELLACNTKFLKALRDRKKMGGEKMPVQKIGDILAAELSHMQPYIRFCSCQINGAALLQSRTDNEPDFKTFLKKIATDYRCKGMPLSSFLLKPMQRITRYPLHIKNILECTAEGHADRDPLREALERAEELCQQVNEGVREKENSDRLEWIQSHVQSDGTTEHLVFNSLTNCLGPRKLLHSGKMYKAKSNKELWAFLFNDFLLLTYAAKQFTSSGPDKLFSKKNNVQLKIYKPPVLLNEVLVKLPDPSSDEPTFHISHIDRVYILRTENINERTSWVQKIKVASEEFLETEKKKRERVYQGRSIKSSGIGRLLVTILEATELKAGKPNGKSNPYCEVTMGAQIFTSRTLNDTLNPKWNFNCQFHIKDIYQDVLSIAIFERDQFSPDVFLGRTEVPVATIKKELENKGPVTRRLLLHEVPTGEVWVRLDLQHFASK</sequence>
<keyword evidence="12" id="KW-0966">Cell projection</keyword>
<dbReference type="InterPro" id="IPR000261">
    <property type="entry name" value="EH_dom"/>
</dbReference>
<feature type="region of interest" description="Disordered" evidence="15">
    <location>
        <begin position="545"/>
        <end position="604"/>
    </location>
</feature>
<dbReference type="GO" id="GO:0035556">
    <property type="term" value="P:intracellular signal transduction"/>
    <property type="evidence" value="ECO:0007669"/>
    <property type="project" value="InterPro"/>
</dbReference>
<feature type="domain" description="SH3" evidence="16">
    <location>
        <begin position="1124"/>
        <end position="1185"/>
    </location>
</feature>
<dbReference type="GO" id="GO:0035025">
    <property type="term" value="P:positive regulation of Rho protein signal transduction"/>
    <property type="evidence" value="ECO:0007669"/>
    <property type="project" value="TreeGrafter"/>
</dbReference>
<dbReference type="InterPro" id="IPR033739">
    <property type="entry name" value="M10A_MMP"/>
</dbReference>
<accession>A0AAV6Q074</accession>
<dbReference type="PANTHER" id="PTHR46006:SF6">
    <property type="entry name" value="INTERSECTIN-2 ISOFORM X1"/>
    <property type="match status" value="1"/>
</dbReference>
<comment type="similarity">
    <text evidence="3">Belongs to the peptidase M10A family.</text>
</comment>
<dbReference type="CDD" id="cd00052">
    <property type="entry name" value="EH"/>
    <property type="match status" value="2"/>
</dbReference>
<dbReference type="PROSITE" id="PS00018">
    <property type="entry name" value="EF_HAND_1"/>
    <property type="match status" value="1"/>
</dbReference>
<feature type="domain" description="EH" evidence="20">
    <location>
        <begin position="174"/>
        <end position="259"/>
    </location>
</feature>
<dbReference type="InterPro" id="IPR000219">
    <property type="entry name" value="DH_dom"/>
</dbReference>
<dbReference type="PANTHER" id="PTHR46006">
    <property type="entry name" value="RHO GUANINE NUCLEOTIDE EXCHANGE FACTOR AT 64C, ISOFORM A"/>
    <property type="match status" value="1"/>
</dbReference>
<dbReference type="GO" id="GO:0031012">
    <property type="term" value="C:extracellular matrix"/>
    <property type="evidence" value="ECO:0007669"/>
    <property type="project" value="InterPro"/>
</dbReference>